<dbReference type="InterPro" id="IPR038257">
    <property type="entry name" value="CRISPR-assoc_Cas3_HD_sf"/>
</dbReference>
<keyword evidence="7 12" id="KW-0347">Helicase</keyword>
<evidence type="ECO:0000256" key="4">
    <source>
        <dbReference type="ARBA" id="ARBA00022723"/>
    </source>
</evidence>
<evidence type="ECO:0000313" key="12">
    <source>
        <dbReference type="EMBL" id="SFG25250.1"/>
    </source>
</evidence>
<proteinExistence type="inferred from homology"/>
<dbReference type="STRING" id="185761.SAMN05660282_00358"/>
<keyword evidence="13" id="KW-1185">Reference proteome</keyword>
<evidence type="ECO:0000256" key="1">
    <source>
        <dbReference type="ARBA" id="ARBA00006847"/>
    </source>
</evidence>
<dbReference type="GO" id="GO:0005524">
    <property type="term" value="F:ATP binding"/>
    <property type="evidence" value="ECO:0007669"/>
    <property type="project" value="UniProtKB-KW"/>
</dbReference>
<evidence type="ECO:0000259" key="10">
    <source>
        <dbReference type="PROSITE" id="PS51194"/>
    </source>
</evidence>
<keyword evidence="4" id="KW-0479">Metal-binding</keyword>
<dbReference type="Gene3D" id="3.40.50.300">
    <property type="entry name" value="P-loop containing nucleotide triphosphate hydrolases"/>
    <property type="match status" value="2"/>
</dbReference>
<dbReference type="Pfam" id="PF00270">
    <property type="entry name" value="DEAD"/>
    <property type="match status" value="1"/>
</dbReference>
<dbReference type="GO" id="GO:0046872">
    <property type="term" value="F:metal ion binding"/>
    <property type="evidence" value="ECO:0007669"/>
    <property type="project" value="UniProtKB-KW"/>
</dbReference>
<dbReference type="NCBIfam" id="TIGR01587">
    <property type="entry name" value="cas3_core"/>
    <property type="match status" value="1"/>
</dbReference>
<evidence type="ECO:0000256" key="8">
    <source>
        <dbReference type="ARBA" id="ARBA00022840"/>
    </source>
</evidence>
<comment type="similarity">
    <text evidence="2">In the central section; belongs to the CRISPR-associated helicase Cas3 family.</text>
</comment>
<keyword evidence="3" id="KW-0540">Nuclease</keyword>
<dbReference type="Pfam" id="PF18395">
    <property type="entry name" value="Cas3_C"/>
    <property type="match status" value="1"/>
</dbReference>
<dbReference type="NCBIfam" id="TIGR01596">
    <property type="entry name" value="cas3_HD"/>
    <property type="match status" value="1"/>
</dbReference>
<dbReference type="GO" id="GO:0016787">
    <property type="term" value="F:hydrolase activity"/>
    <property type="evidence" value="ECO:0007669"/>
    <property type="project" value="UniProtKB-KW"/>
</dbReference>
<dbReference type="InterPro" id="IPR027417">
    <property type="entry name" value="P-loop_NTPase"/>
</dbReference>
<organism evidence="12 13">
    <name type="scientific">Corynebacterium spheniscorum</name>
    <dbReference type="NCBI Taxonomy" id="185761"/>
    <lineage>
        <taxon>Bacteria</taxon>
        <taxon>Bacillati</taxon>
        <taxon>Actinomycetota</taxon>
        <taxon>Actinomycetes</taxon>
        <taxon>Mycobacteriales</taxon>
        <taxon>Corynebacteriaceae</taxon>
        <taxon>Corynebacterium</taxon>
    </lineage>
</organism>
<comment type="similarity">
    <text evidence="1">In the N-terminal section; belongs to the CRISPR-associated nuclease Cas3-HD family.</text>
</comment>
<dbReference type="SMART" id="SM00487">
    <property type="entry name" value="DEXDc"/>
    <property type="match status" value="1"/>
</dbReference>
<dbReference type="PANTHER" id="PTHR47963">
    <property type="entry name" value="DEAD-BOX ATP-DEPENDENT RNA HELICASE 47, MITOCHONDRIAL"/>
    <property type="match status" value="1"/>
</dbReference>
<dbReference type="InterPro" id="IPR050547">
    <property type="entry name" value="DEAD_box_RNA_helicases"/>
</dbReference>
<dbReference type="GO" id="GO:0051607">
    <property type="term" value="P:defense response to virus"/>
    <property type="evidence" value="ECO:0007669"/>
    <property type="project" value="UniProtKB-KW"/>
</dbReference>
<dbReference type="InterPro" id="IPR054712">
    <property type="entry name" value="Cas3-like_dom"/>
</dbReference>
<evidence type="ECO:0000259" key="11">
    <source>
        <dbReference type="PROSITE" id="PS51643"/>
    </source>
</evidence>
<keyword evidence="6" id="KW-0378">Hydrolase</keyword>
<keyword evidence="9" id="KW-0051">Antiviral defense</keyword>
<dbReference type="GO" id="GO:0003724">
    <property type="term" value="F:RNA helicase activity"/>
    <property type="evidence" value="ECO:0007669"/>
    <property type="project" value="TreeGrafter"/>
</dbReference>
<dbReference type="PROSITE" id="PS51194">
    <property type="entry name" value="HELICASE_CTER"/>
    <property type="match status" value="1"/>
</dbReference>
<dbReference type="CDD" id="cd09641">
    <property type="entry name" value="Cas3''_I"/>
    <property type="match status" value="1"/>
</dbReference>
<evidence type="ECO:0000256" key="5">
    <source>
        <dbReference type="ARBA" id="ARBA00022741"/>
    </source>
</evidence>
<dbReference type="Pfam" id="PF18019">
    <property type="entry name" value="Cas3_HD"/>
    <property type="match status" value="1"/>
</dbReference>
<evidence type="ECO:0000256" key="6">
    <source>
        <dbReference type="ARBA" id="ARBA00022801"/>
    </source>
</evidence>
<reference evidence="12 13" key="1">
    <citation type="submission" date="2016-10" db="EMBL/GenBank/DDBJ databases">
        <authorList>
            <person name="de Groot N.N."/>
        </authorList>
    </citation>
    <scope>NUCLEOTIDE SEQUENCE [LARGE SCALE GENOMIC DNA]</scope>
    <source>
        <strain>J11</strain>
        <strain evidence="13">PG 39</strain>
    </source>
</reference>
<dbReference type="PROSITE" id="PS51643">
    <property type="entry name" value="HD_CAS3"/>
    <property type="match status" value="1"/>
</dbReference>
<feature type="domain" description="HD Cas3-type" evidence="11">
    <location>
        <begin position="19"/>
        <end position="218"/>
    </location>
</feature>
<dbReference type="OrthoDB" id="9810236at2"/>
<name>A0A1I2QBF7_9CORY</name>
<feature type="domain" description="Helicase C-terminal" evidence="10">
    <location>
        <begin position="582"/>
        <end position="767"/>
    </location>
</feature>
<dbReference type="InterPro" id="IPR006483">
    <property type="entry name" value="CRISPR-assoc_Cas3_HD"/>
</dbReference>
<dbReference type="InterPro" id="IPR006474">
    <property type="entry name" value="Helicase_Cas3_CRISPR-ass_core"/>
</dbReference>
<dbReference type="Gene3D" id="1.10.3210.30">
    <property type="match status" value="1"/>
</dbReference>
<keyword evidence="8" id="KW-0067">ATP-binding</keyword>
<dbReference type="PANTHER" id="PTHR47963:SF9">
    <property type="entry name" value="CRISPR-ASSOCIATED ENDONUCLEASE_HELICASE CAS3"/>
    <property type="match status" value="1"/>
</dbReference>
<evidence type="ECO:0000256" key="9">
    <source>
        <dbReference type="ARBA" id="ARBA00023118"/>
    </source>
</evidence>
<dbReference type="GO" id="GO:0003723">
    <property type="term" value="F:RNA binding"/>
    <property type="evidence" value="ECO:0007669"/>
    <property type="project" value="TreeGrafter"/>
</dbReference>
<dbReference type="RefSeq" id="WP_092283856.1">
    <property type="nucleotide sequence ID" value="NZ_FOPJ01000002.1"/>
</dbReference>
<dbReference type="GO" id="GO:0004519">
    <property type="term" value="F:endonuclease activity"/>
    <property type="evidence" value="ECO:0007669"/>
    <property type="project" value="UniProtKB-KW"/>
</dbReference>
<dbReference type="Pfam" id="PF22590">
    <property type="entry name" value="Cas3-like_C_2"/>
    <property type="match status" value="1"/>
</dbReference>
<evidence type="ECO:0000256" key="7">
    <source>
        <dbReference type="ARBA" id="ARBA00022806"/>
    </source>
</evidence>
<keyword evidence="12" id="KW-0255">Endonuclease</keyword>
<protein>
    <submittedName>
        <fullName evidence="12">CRISPR-associated endonuclease/helicase Cas3</fullName>
    </submittedName>
</protein>
<dbReference type="AlphaFoldDB" id="A0A1I2QBF7"/>
<dbReference type="Proteomes" id="UP000199065">
    <property type="component" value="Unassembled WGS sequence"/>
</dbReference>
<dbReference type="InterPro" id="IPR041372">
    <property type="entry name" value="Cas3_C"/>
</dbReference>
<dbReference type="EMBL" id="FOPJ01000002">
    <property type="protein sequence ID" value="SFG25250.1"/>
    <property type="molecule type" value="Genomic_DNA"/>
</dbReference>
<evidence type="ECO:0000256" key="2">
    <source>
        <dbReference type="ARBA" id="ARBA00009046"/>
    </source>
</evidence>
<gene>
    <name evidence="12" type="ORF">SAMN05660282_00358</name>
</gene>
<sequence length="965" mass="106008">MSQSPADPLAQLWAKSRDNGDAWMPLRCHLADAAGTAAELWESWLPGQAKAIIEDSVKDRELAKKLAVFLTAVHDVGKASAYFQEKVPQLAQRVSMSGMHIPDLGPEKYLAPHATLGAFVLRDWLIDRWGFSIFGAEELAVVVGGHHGVYPGLERGEDIEDALARENSPWFEARNKALEEASICAGLDEDAWKTLAAGRLSQAAQLVLTAFVIVSDWIASNEDYFLYPEDEEEPDPQATVLADSSPRHRVSNALEALSLPGPWRTQPAPDPAGASEDAAIAQFFRDRFGFPREATPRPMQADAVRAAEDLEGPGLIIIEAPTGEGKTEAALAAAETLARRFNSGGVMVALPTCATSDGIFSRVLRWLESAVPAGQRASMALTHSRAGLNDDYQSLFARPGRPDPFSGVRGVWGDQDNHHTQKAAIEAHHWLRGRKTAALANFTVGTIDQFLMCALKSKHVMLRHLGLASKVVVLDEIHAADYYMQVYLHRALEWCGAHGVPVIACSATLPPIQRAALLESYRRGRCVAQGMTRSKIKKLPSLQETSLAFPLICTVSDAEMRRYTPAASGRCSRTTLEIIGDDVDALAERILSEIHDGGCVAIIRNTVKRACELYERLVADPRLGEDNVRLLHSRFIASDRRVLERQLLDKLGPKGDRPERLVVVATQVIEQSLDIDVDLMVSDLAPIDLLVQRIGRLHRHNRDNRPAGLQEARLLITGMSNPGNWSAPPEIDRGSCAIYGESTLLRTLATLNALIFSRSTPVLRSPEDVPTLVAMTYAEILGDVPSPTSAWSDPMVIADENMHIEKAKKEQKARAFLAPAPTKTAVWGWNEIGTAEEVRGQAQVRDIQDSIEVIVIREGEQGSTCLEWIDQYGGRPVDSMGGIPRGLALALARCTVSLPSAPFRNGDRLDRLICELENSTPESWSMNPWLRGMLAMPINERGVFEWDNLTFQYDRKLGLEVGKCD</sequence>
<evidence type="ECO:0000256" key="3">
    <source>
        <dbReference type="ARBA" id="ARBA00022722"/>
    </source>
</evidence>
<dbReference type="SMART" id="SM00490">
    <property type="entry name" value="HELICc"/>
    <property type="match status" value="1"/>
</dbReference>
<evidence type="ECO:0000313" key="13">
    <source>
        <dbReference type="Proteomes" id="UP000199065"/>
    </source>
</evidence>
<dbReference type="InterPro" id="IPR014001">
    <property type="entry name" value="Helicase_ATP-bd"/>
</dbReference>
<keyword evidence="5" id="KW-0547">Nucleotide-binding</keyword>
<accession>A0A1I2QBF7</accession>
<dbReference type="InterPro" id="IPR011545">
    <property type="entry name" value="DEAD/DEAH_box_helicase_dom"/>
</dbReference>
<dbReference type="InterPro" id="IPR001650">
    <property type="entry name" value="Helicase_C-like"/>
</dbReference>
<dbReference type="SUPFAM" id="SSF52540">
    <property type="entry name" value="P-loop containing nucleoside triphosphate hydrolases"/>
    <property type="match status" value="1"/>
</dbReference>